<proteinExistence type="predicted"/>
<dbReference type="HOGENOM" id="CLU_150673_0_0_5"/>
<dbReference type="eggNOG" id="COG3278">
    <property type="taxonomic scope" value="Bacteria"/>
</dbReference>
<evidence type="ECO:0000256" key="1">
    <source>
        <dbReference type="SAM" id="Phobius"/>
    </source>
</evidence>
<feature type="transmembrane region" description="Helical" evidence="1">
    <location>
        <begin position="40"/>
        <end position="58"/>
    </location>
</feature>
<keyword evidence="1" id="KW-0472">Membrane</keyword>
<feature type="transmembrane region" description="Helical" evidence="1">
    <location>
        <begin position="7"/>
        <end position="28"/>
    </location>
</feature>
<keyword evidence="1" id="KW-1133">Transmembrane helix</keyword>
<name>Q11I02_CHESB</name>
<dbReference type="InterPro" id="IPR036927">
    <property type="entry name" value="Cyt_c_oxase-like_su1_sf"/>
</dbReference>
<keyword evidence="1" id="KW-0812">Transmembrane</keyword>
<sequence length="134" mass="14367" precursor="true">MPHLANLYFKTAIVFLLVGIAMGLQMAISGDHNVIGPHAHANLLGWVTMAIFGSYYALNPAKAQGRLAMLQYWVYTAGVVVIVPSLYMLYLGYAFFEPLTAIASLVILLGVVLFAVVIYAKEPAPRSIPGGAAV</sequence>
<dbReference type="KEGG" id="mes:Meso_1578"/>
<feature type="transmembrane region" description="Helical" evidence="1">
    <location>
        <begin position="70"/>
        <end position="93"/>
    </location>
</feature>
<dbReference type="Gene3D" id="1.20.210.10">
    <property type="entry name" value="Cytochrome c oxidase-like, subunit I domain"/>
    <property type="match status" value="1"/>
</dbReference>
<reference evidence="2" key="1">
    <citation type="submission" date="2006-06" db="EMBL/GenBank/DDBJ databases">
        <title>Complete sequence of chromosome of Chelativorans sp. BNC1.</title>
        <authorList>
            <consortium name="US DOE Joint Genome Institute"/>
            <person name="Copeland A."/>
            <person name="Lucas S."/>
            <person name="Lapidus A."/>
            <person name="Barry K."/>
            <person name="Detter J.C."/>
            <person name="Glavina del Rio T."/>
            <person name="Hammon N."/>
            <person name="Israni S."/>
            <person name="Dalin E."/>
            <person name="Tice H."/>
            <person name="Pitluck S."/>
            <person name="Chertkov O."/>
            <person name="Brettin T."/>
            <person name="Bruce D."/>
            <person name="Han C."/>
            <person name="Tapia R."/>
            <person name="Gilna P."/>
            <person name="Schmutz J."/>
            <person name="Larimer F."/>
            <person name="Land M."/>
            <person name="Hauser L."/>
            <person name="Kyrpides N."/>
            <person name="Mikhailova N."/>
            <person name="Richardson P."/>
        </authorList>
    </citation>
    <scope>NUCLEOTIDE SEQUENCE</scope>
    <source>
        <strain evidence="2">BNC1</strain>
    </source>
</reference>
<accession>Q11I02</accession>
<dbReference type="AlphaFoldDB" id="Q11I02"/>
<evidence type="ECO:0000313" key="2">
    <source>
        <dbReference type="EMBL" id="ABG62973.1"/>
    </source>
</evidence>
<protein>
    <submittedName>
        <fullName evidence="2">Conserved hypothetical signal peptide protein</fullName>
    </submittedName>
</protein>
<dbReference type="OrthoDB" id="9808748at2"/>
<organism evidence="2">
    <name type="scientific">Chelativorans sp. (strain BNC1)</name>
    <dbReference type="NCBI Taxonomy" id="266779"/>
    <lineage>
        <taxon>Bacteria</taxon>
        <taxon>Pseudomonadati</taxon>
        <taxon>Pseudomonadota</taxon>
        <taxon>Alphaproteobacteria</taxon>
        <taxon>Hyphomicrobiales</taxon>
        <taxon>Phyllobacteriaceae</taxon>
        <taxon>Chelativorans</taxon>
    </lineage>
</organism>
<dbReference type="SUPFAM" id="SSF81442">
    <property type="entry name" value="Cytochrome c oxidase subunit I-like"/>
    <property type="match status" value="1"/>
</dbReference>
<gene>
    <name evidence="2" type="ordered locus">Meso_1578</name>
</gene>
<dbReference type="EMBL" id="CP000390">
    <property type="protein sequence ID" value="ABG62973.1"/>
    <property type="molecule type" value="Genomic_DNA"/>
</dbReference>
<feature type="transmembrane region" description="Helical" evidence="1">
    <location>
        <begin position="99"/>
        <end position="120"/>
    </location>
</feature>
<dbReference type="STRING" id="266779.Meso_1578"/>